<feature type="compositionally biased region" description="Polar residues" evidence="1">
    <location>
        <begin position="206"/>
        <end position="231"/>
    </location>
</feature>
<sequence length="356" mass="39569">MLSTRRQSSRFLPFLVISVLFHLTLFPLAQLIPLKGTLPAQRAGHRVSPPKLTLFSTPPDSLPQKFFVPTESWQPQRLTPKKETPLESDRSTRLQSEAPGKDPQSALPEMRGHPKAGIQYVDIPPTRTHPGQSSRSPSSQGSPMDRNLPQNGKSQAQATANPREAPSTRPPRKETFENAEFPVVRADSPSQAPSPGVGPERRAPERQSSNSSSQETFRWQQPATGSPGSVRTQERYRREIHGGRTAEIGPSSPEAAETELGRYKAKMYRAIGSAWYWLVDQNMTLLALGTVRIKFYVTADGTVRDLSVMTESGETAVLRAISLQSIRKAFPMEPFSESLKRQVGDGFWEECSFTIY</sequence>
<gene>
    <name evidence="2" type="ORF">MPNT_40122</name>
</gene>
<protein>
    <submittedName>
        <fullName evidence="2">Putative Outer membrane biosynthesis protein TonB</fullName>
    </submittedName>
</protein>
<dbReference type="AlphaFoldDB" id="A0A8J2BN97"/>
<evidence type="ECO:0000313" key="3">
    <source>
        <dbReference type="Proteomes" id="UP000663859"/>
    </source>
</evidence>
<dbReference type="Proteomes" id="UP000663859">
    <property type="component" value="Unassembled WGS sequence"/>
</dbReference>
<dbReference type="EMBL" id="CAJNOB010000034">
    <property type="protein sequence ID" value="CAF0701056.1"/>
    <property type="molecule type" value="Genomic_DNA"/>
</dbReference>
<dbReference type="SUPFAM" id="SSF74653">
    <property type="entry name" value="TolA/TonB C-terminal domain"/>
    <property type="match status" value="1"/>
</dbReference>
<keyword evidence="3" id="KW-1185">Reference proteome</keyword>
<feature type="compositionally biased region" description="Low complexity" evidence="1">
    <location>
        <begin position="130"/>
        <end position="143"/>
    </location>
</feature>
<feature type="region of interest" description="Disordered" evidence="1">
    <location>
        <begin position="41"/>
        <end position="235"/>
    </location>
</feature>
<dbReference type="Gene3D" id="3.30.1150.10">
    <property type="match status" value="1"/>
</dbReference>
<proteinExistence type="predicted"/>
<evidence type="ECO:0000256" key="1">
    <source>
        <dbReference type="SAM" id="MobiDB-lite"/>
    </source>
</evidence>
<comment type="caution">
    <text evidence="2">The sequence shown here is derived from an EMBL/GenBank/DDBJ whole genome shotgun (WGS) entry which is preliminary data.</text>
</comment>
<organism evidence="2 3">
    <name type="scientific">Candidatus Methylacidithermus pantelleriae</name>
    <dbReference type="NCBI Taxonomy" id="2744239"/>
    <lineage>
        <taxon>Bacteria</taxon>
        <taxon>Pseudomonadati</taxon>
        <taxon>Verrucomicrobiota</taxon>
        <taxon>Methylacidiphilae</taxon>
        <taxon>Methylacidiphilales</taxon>
        <taxon>Methylacidiphilaceae</taxon>
        <taxon>Candidatus Methylacidithermus</taxon>
    </lineage>
</organism>
<reference evidence="2" key="1">
    <citation type="submission" date="2021-02" db="EMBL/GenBank/DDBJ databases">
        <authorList>
            <person name="Cremers G."/>
            <person name="Picone N."/>
        </authorList>
    </citation>
    <scope>NUCLEOTIDE SEQUENCE</scope>
    <source>
        <strain evidence="2">PQ17</strain>
    </source>
</reference>
<evidence type="ECO:0000313" key="2">
    <source>
        <dbReference type="EMBL" id="CAF0701056.1"/>
    </source>
</evidence>
<accession>A0A8J2BN97</accession>
<feature type="compositionally biased region" description="Polar residues" evidence="1">
    <location>
        <begin position="148"/>
        <end position="160"/>
    </location>
</feature>
<feature type="compositionally biased region" description="Basic and acidic residues" evidence="1">
    <location>
        <begin position="80"/>
        <end position="92"/>
    </location>
</feature>
<name>A0A8J2BN97_9BACT</name>